<proteinExistence type="predicted"/>
<dbReference type="GO" id="GO:0016818">
    <property type="term" value="F:hydrolase activity, acting on acid anhydrides, in phosphorus-containing anhydrides"/>
    <property type="evidence" value="ECO:0007669"/>
    <property type="project" value="InterPro"/>
</dbReference>
<keyword evidence="6" id="KW-0464">Manganese</keyword>
<dbReference type="SUPFAM" id="SSF55811">
    <property type="entry name" value="Nudix"/>
    <property type="match status" value="1"/>
</dbReference>
<evidence type="ECO:0000259" key="7">
    <source>
        <dbReference type="PROSITE" id="PS51462"/>
    </source>
</evidence>
<sequence length="211" mass="23831">MRPKDAASILLLDRSKDGIRVLVGKRSSAHIFMPDVFVFPGGRRDARDYALPYSGDLHPAVCERLIRAASRPLTVSGARALALASIRELHEETGLRFGNIAGEPQSPDLSRLRFVARAITPPGRIRRYDTRFFCCFTDEVGVDPSAISDSEELLDLQWLDIYDNTSLNMAPITRMVLEDVTKFMIGDHSLQFESPVRQYFERRGIFIRGFL</sequence>
<dbReference type="Gene3D" id="3.90.79.10">
    <property type="entry name" value="Nucleoside Triphosphate Pyrophosphohydrolase"/>
    <property type="match status" value="2"/>
</dbReference>
<dbReference type="CDD" id="cd18870">
    <property type="entry name" value="NUDIX_AcylCoAdiphos_Nudt19"/>
    <property type="match status" value="1"/>
</dbReference>
<keyword evidence="4 8" id="KW-0378">Hydrolase</keyword>
<dbReference type="PROSITE" id="PS51462">
    <property type="entry name" value="NUDIX"/>
    <property type="match status" value="1"/>
</dbReference>
<dbReference type="Proteomes" id="UP000070498">
    <property type="component" value="Unassembled WGS sequence"/>
</dbReference>
<protein>
    <submittedName>
        <fullName evidence="8">Hydrolase</fullName>
    </submittedName>
</protein>
<dbReference type="PANTHER" id="PTHR12318">
    <property type="entry name" value="TESTOSTERONE-REGULATED PROTEIN RP2"/>
    <property type="match status" value="1"/>
</dbReference>
<dbReference type="GO" id="GO:0046872">
    <property type="term" value="F:metal ion binding"/>
    <property type="evidence" value="ECO:0007669"/>
    <property type="project" value="UniProtKB-KW"/>
</dbReference>
<accession>A0A135P4W2</accession>
<keyword evidence="5" id="KW-0460">Magnesium</keyword>
<evidence type="ECO:0000256" key="3">
    <source>
        <dbReference type="ARBA" id="ARBA00022723"/>
    </source>
</evidence>
<keyword evidence="3" id="KW-0479">Metal-binding</keyword>
<organism evidence="8 9">
    <name type="scientific">Agrobacterium bohemicum</name>
    <dbReference type="NCBI Taxonomy" id="2052828"/>
    <lineage>
        <taxon>Bacteria</taxon>
        <taxon>Pseudomonadati</taxon>
        <taxon>Pseudomonadota</taxon>
        <taxon>Alphaproteobacteria</taxon>
        <taxon>Hyphomicrobiales</taxon>
        <taxon>Rhizobiaceae</taxon>
        <taxon>Rhizobium/Agrobacterium group</taxon>
        <taxon>Agrobacterium</taxon>
    </lineage>
</organism>
<evidence type="ECO:0000313" key="9">
    <source>
        <dbReference type="Proteomes" id="UP000070498"/>
    </source>
</evidence>
<comment type="cofactor">
    <cofactor evidence="2">
        <name>Mg(2+)</name>
        <dbReference type="ChEBI" id="CHEBI:18420"/>
    </cofactor>
</comment>
<keyword evidence="9" id="KW-1185">Reference proteome</keyword>
<dbReference type="STRING" id="2052828.ATO67_00050"/>
<feature type="domain" description="Nudix hydrolase" evidence="7">
    <location>
        <begin position="2"/>
        <end position="181"/>
    </location>
</feature>
<evidence type="ECO:0000256" key="1">
    <source>
        <dbReference type="ARBA" id="ARBA00001936"/>
    </source>
</evidence>
<evidence type="ECO:0000313" key="8">
    <source>
        <dbReference type="EMBL" id="KXG86471.1"/>
    </source>
</evidence>
<dbReference type="RefSeq" id="WP_067642563.1">
    <property type="nucleotide sequence ID" value="NZ_KQ961023.1"/>
</dbReference>
<dbReference type="OrthoDB" id="9805905at2"/>
<evidence type="ECO:0000256" key="5">
    <source>
        <dbReference type="ARBA" id="ARBA00022842"/>
    </source>
</evidence>
<dbReference type="InterPro" id="IPR039121">
    <property type="entry name" value="NUDT19"/>
</dbReference>
<evidence type="ECO:0000256" key="4">
    <source>
        <dbReference type="ARBA" id="ARBA00022801"/>
    </source>
</evidence>
<name>A0A135P4W2_9HYPH</name>
<dbReference type="InterPro" id="IPR000086">
    <property type="entry name" value="NUDIX_hydrolase_dom"/>
</dbReference>
<dbReference type="AlphaFoldDB" id="A0A135P4W2"/>
<evidence type="ECO:0000256" key="6">
    <source>
        <dbReference type="ARBA" id="ARBA00023211"/>
    </source>
</evidence>
<comment type="caution">
    <text evidence="8">The sequence shown here is derived from an EMBL/GenBank/DDBJ whole genome shotgun (WGS) entry which is preliminary data.</text>
</comment>
<evidence type="ECO:0000256" key="2">
    <source>
        <dbReference type="ARBA" id="ARBA00001946"/>
    </source>
</evidence>
<gene>
    <name evidence="8" type="ORF">ATO67_00050</name>
</gene>
<reference evidence="8 9" key="1">
    <citation type="submission" date="2015-11" db="EMBL/GenBank/DDBJ databases">
        <title>Draft genome sequence of Agrobacterium sp. R89-1.</title>
        <authorList>
            <person name="Zahradnik J."/>
            <person name="Kyslikova E."/>
            <person name="Palyzova A."/>
            <person name="Kyslik P."/>
        </authorList>
    </citation>
    <scope>NUCLEOTIDE SEQUENCE [LARGE SCALE GENOMIC DNA]</scope>
    <source>
        <strain evidence="8 9">R89-1</strain>
    </source>
</reference>
<dbReference type="PANTHER" id="PTHR12318:SF0">
    <property type="entry name" value="ACYL-COENZYME A DIPHOSPHATASE NUDT19"/>
    <property type="match status" value="1"/>
</dbReference>
<dbReference type="EMBL" id="LNUW01000015">
    <property type="protein sequence ID" value="KXG86471.1"/>
    <property type="molecule type" value="Genomic_DNA"/>
</dbReference>
<dbReference type="InterPro" id="IPR015797">
    <property type="entry name" value="NUDIX_hydrolase-like_dom_sf"/>
</dbReference>
<comment type="cofactor">
    <cofactor evidence="1">
        <name>Mn(2+)</name>
        <dbReference type="ChEBI" id="CHEBI:29035"/>
    </cofactor>
</comment>